<name>A0A131ZWA9_SARSC</name>
<evidence type="ECO:0000313" key="2">
    <source>
        <dbReference type="EMBL" id="KPM02973.1"/>
    </source>
</evidence>
<gene>
    <name evidence="2" type="ORF">QR98_0014000</name>
</gene>
<proteinExistence type="predicted"/>
<dbReference type="Proteomes" id="UP000616769">
    <property type="component" value="Unassembled WGS sequence"/>
</dbReference>
<feature type="compositionally biased region" description="Polar residues" evidence="1">
    <location>
        <begin position="39"/>
        <end position="51"/>
    </location>
</feature>
<feature type="region of interest" description="Disordered" evidence="1">
    <location>
        <begin position="39"/>
        <end position="61"/>
    </location>
</feature>
<accession>A0A131ZWA9</accession>
<reference evidence="2 3" key="1">
    <citation type="journal article" date="2015" name="Parasit. Vectors">
        <title>Draft genome of the scabies mite.</title>
        <authorList>
            <person name="Rider S.D.Jr."/>
            <person name="Morgan M.S."/>
            <person name="Arlian L.G."/>
        </authorList>
    </citation>
    <scope>NUCLEOTIDE SEQUENCE [LARGE SCALE GENOMIC DNA]</scope>
    <source>
        <strain evidence="2">Arlian Lab</strain>
    </source>
</reference>
<feature type="compositionally biased region" description="Low complexity" evidence="1">
    <location>
        <begin position="14"/>
        <end position="25"/>
    </location>
</feature>
<evidence type="ECO:0000256" key="1">
    <source>
        <dbReference type="SAM" id="MobiDB-lite"/>
    </source>
</evidence>
<dbReference type="VEuPathDB" id="VectorBase:SSCA001672"/>
<protein>
    <submittedName>
        <fullName evidence="2">Uncharacterized protein</fullName>
    </submittedName>
</protein>
<feature type="region of interest" description="Disordered" evidence="1">
    <location>
        <begin position="1"/>
        <end position="25"/>
    </location>
</feature>
<comment type="caution">
    <text evidence="2">The sequence shown here is derived from an EMBL/GenBank/DDBJ whole genome shotgun (WGS) entry which is preliminary data.</text>
</comment>
<feature type="compositionally biased region" description="Polar residues" evidence="1">
    <location>
        <begin position="1"/>
        <end position="13"/>
    </location>
</feature>
<dbReference type="EMBL" id="JXLN01003433">
    <property type="protein sequence ID" value="KPM02973.1"/>
    <property type="molecule type" value="Genomic_DNA"/>
</dbReference>
<organism evidence="2 3">
    <name type="scientific">Sarcoptes scabiei</name>
    <name type="common">Itch mite</name>
    <name type="synonym">Acarus scabiei</name>
    <dbReference type="NCBI Taxonomy" id="52283"/>
    <lineage>
        <taxon>Eukaryota</taxon>
        <taxon>Metazoa</taxon>
        <taxon>Ecdysozoa</taxon>
        <taxon>Arthropoda</taxon>
        <taxon>Chelicerata</taxon>
        <taxon>Arachnida</taxon>
        <taxon>Acari</taxon>
        <taxon>Acariformes</taxon>
        <taxon>Sarcoptiformes</taxon>
        <taxon>Astigmata</taxon>
        <taxon>Psoroptidia</taxon>
        <taxon>Sarcoptoidea</taxon>
        <taxon>Sarcoptidae</taxon>
        <taxon>Sarcoptinae</taxon>
        <taxon>Sarcoptes</taxon>
    </lineage>
</organism>
<dbReference type="AlphaFoldDB" id="A0A131ZWA9"/>
<evidence type="ECO:0000313" key="3">
    <source>
        <dbReference type="Proteomes" id="UP000616769"/>
    </source>
</evidence>
<sequence>MNTKVSSSQNSRETLTNSSSSTLSSSQYLIDENNLNSFSVQSNDCQKNQIGKKTHDLEIVT</sequence>